<accession>A0ABN0SAX2</accession>
<dbReference type="RefSeq" id="WP_037002565.1">
    <property type="nucleotide sequence ID" value="NZ_JFJN01000051.1"/>
</dbReference>
<gene>
    <name evidence="1" type="ORF">AU05_17295</name>
</gene>
<organism evidence="1 2">
    <name type="scientific">Ectopseudomonas composti</name>
    <dbReference type="NCBI Taxonomy" id="658457"/>
    <lineage>
        <taxon>Bacteria</taxon>
        <taxon>Pseudomonadati</taxon>
        <taxon>Pseudomonadota</taxon>
        <taxon>Gammaproteobacteria</taxon>
        <taxon>Pseudomonadales</taxon>
        <taxon>Pseudomonadaceae</taxon>
        <taxon>Ectopseudomonas</taxon>
    </lineage>
</organism>
<protein>
    <submittedName>
        <fullName evidence="1">Uncharacterized protein</fullName>
    </submittedName>
</protein>
<dbReference type="EMBL" id="JFJN01000051">
    <property type="protein sequence ID" value="EZH79582.1"/>
    <property type="molecule type" value="Genomic_DNA"/>
</dbReference>
<dbReference type="Proteomes" id="UP000023842">
    <property type="component" value="Unassembled WGS sequence"/>
</dbReference>
<keyword evidence="2" id="KW-1185">Reference proteome</keyword>
<proteinExistence type="predicted"/>
<evidence type="ECO:0000313" key="2">
    <source>
        <dbReference type="Proteomes" id="UP000023842"/>
    </source>
</evidence>
<sequence>MDLPPALIKLQQQHKPEVIHDAHAERTRRYAEGAPQRQVEATARALPDSLFASHPEVVHATHQATTARNRVERMSKTSKQAIATLVTELEAEAKSTADAVQLAAIDDAVAGDSAFPLALAAMEHHSKAQQRLQAARMASEVLSKAPMSLGQYWERAQKLEAARNELLLRLKREHLQAHPELLQEYQPASS</sequence>
<evidence type="ECO:0000313" key="1">
    <source>
        <dbReference type="EMBL" id="EZH79582.1"/>
    </source>
</evidence>
<name>A0ABN0SAX2_9GAMM</name>
<comment type="caution">
    <text evidence="1">The sequence shown here is derived from an EMBL/GenBank/DDBJ whole genome shotgun (WGS) entry which is preliminary data.</text>
</comment>
<reference evidence="2" key="1">
    <citation type="journal article" date="2014" name="Genome Announc.">
        <title>Draft Genome Sequence of the algae degrading bacterium Pseudomonas mendocina AD6.</title>
        <authorList>
            <person name="Barney B.M."/>
            <person name="Lenneman E.M."/>
        </authorList>
    </citation>
    <scope>NUCLEOTIDE SEQUENCE [LARGE SCALE GENOMIC DNA]</scope>
    <source>
        <strain evidence="2">AD6</strain>
    </source>
</reference>